<keyword evidence="11 13" id="KW-0539">Nucleus</keyword>
<keyword evidence="4 13" id="KW-0158">Chromosome</keyword>
<dbReference type="GO" id="GO:0000333">
    <property type="term" value="C:telomerase catalytic core complex"/>
    <property type="evidence" value="ECO:0007669"/>
    <property type="project" value="TreeGrafter"/>
</dbReference>
<feature type="domain" description="Reverse transcriptase" evidence="15">
    <location>
        <begin position="700"/>
        <end position="1062"/>
    </location>
</feature>
<evidence type="ECO:0000256" key="5">
    <source>
        <dbReference type="ARBA" id="ARBA00022679"/>
    </source>
</evidence>
<comment type="function">
    <text evidence="13">Telomerase is a ribonucleoprotein enzyme essential for the replication of chromosome termini in most eukaryotes. It elongates telomeres. It is a reverse transcriptase that adds simple sequence repeats to chromosome ends by copying a template sequence within the RNA component of the enzyme.</text>
</comment>
<keyword evidence="6 13" id="KW-0548">Nucleotidyltransferase</keyword>
<dbReference type="InterPro" id="IPR021891">
    <property type="entry name" value="Telomerase_RBD"/>
</dbReference>
<dbReference type="Proteomes" id="UP000077755">
    <property type="component" value="Chromosome 2"/>
</dbReference>
<evidence type="ECO:0000256" key="2">
    <source>
        <dbReference type="ARBA" id="ARBA00012493"/>
    </source>
</evidence>
<keyword evidence="7 13" id="KW-0479">Metal-binding</keyword>
<feature type="compositionally biased region" description="Basic residues" evidence="14">
    <location>
        <begin position="297"/>
        <end position="310"/>
    </location>
</feature>
<evidence type="ECO:0000256" key="6">
    <source>
        <dbReference type="ARBA" id="ARBA00022695"/>
    </source>
</evidence>
<feature type="compositionally biased region" description="Polar residues" evidence="14">
    <location>
        <begin position="315"/>
        <end position="330"/>
    </location>
</feature>
<feature type="region of interest" description="Disordered" evidence="14">
    <location>
        <begin position="291"/>
        <end position="330"/>
    </location>
</feature>
<dbReference type="EMBL" id="CP093344">
    <property type="protein sequence ID" value="WOG86924.1"/>
    <property type="molecule type" value="Genomic_DNA"/>
</dbReference>
<keyword evidence="9 13" id="KW-0779">Telomere</keyword>
<dbReference type="PROSITE" id="PS50878">
    <property type="entry name" value="RT_POL"/>
    <property type="match status" value="1"/>
</dbReference>
<dbReference type="Gene3D" id="1.10.357.90">
    <property type="match status" value="1"/>
</dbReference>
<gene>
    <name evidence="16" type="ORF">DCAR_0206143</name>
</gene>
<evidence type="ECO:0000313" key="17">
    <source>
        <dbReference type="Proteomes" id="UP000077755"/>
    </source>
</evidence>
<dbReference type="EC" id="2.7.7.49" evidence="2 13"/>
<keyword evidence="17" id="KW-1185">Reference proteome</keyword>
<reference evidence="16" key="2">
    <citation type="submission" date="2022-03" db="EMBL/GenBank/DDBJ databases">
        <title>Draft title - Genomic analysis of global carrot germplasm unveils the trajectory of domestication and the origin of high carotenoid orange carrot.</title>
        <authorList>
            <person name="Iorizzo M."/>
            <person name="Ellison S."/>
            <person name="Senalik D."/>
            <person name="Macko-Podgorni A."/>
            <person name="Grzebelus D."/>
            <person name="Bostan H."/>
            <person name="Rolling W."/>
            <person name="Curaba J."/>
            <person name="Simon P."/>
        </authorList>
    </citation>
    <scope>NUCLEOTIDE SEQUENCE</scope>
    <source>
        <tissue evidence="16">Leaf</tissue>
    </source>
</reference>
<keyword evidence="5 13" id="KW-0808">Transferase</keyword>
<evidence type="ECO:0000256" key="14">
    <source>
        <dbReference type="SAM" id="MobiDB-lite"/>
    </source>
</evidence>
<evidence type="ECO:0000256" key="12">
    <source>
        <dbReference type="ARBA" id="ARBA00048173"/>
    </source>
</evidence>
<dbReference type="Pfam" id="PF12009">
    <property type="entry name" value="Telomerase_RBD"/>
    <property type="match status" value="1"/>
</dbReference>
<evidence type="ECO:0000256" key="10">
    <source>
        <dbReference type="ARBA" id="ARBA00022918"/>
    </source>
</evidence>
<protein>
    <recommendedName>
        <fullName evidence="3 13">Telomerase reverse transcriptase</fullName>
        <ecNumber evidence="2 13">2.7.7.49</ecNumber>
    </recommendedName>
    <alternativeName>
        <fullName evidence="13">Telomerase catalytic subunit</fullName>
    </alternativeName>
</protein>
<reference evidence="16" key="1">
    <citation type="journal article" date="2016" name="Nat. Genet.">
        <title>A high-quality carrot genome assembly provides new insights into carotenoid accumulation and asterid genome evolution.</title>
        <authorList>
            <person name="Iorizzo M."/>
            <person name="Ellison S."/>
            <person name="Senalik D."/>
            <person name="Zeng P."/>
            <person name="Satapoomin P."/>
            <person name="Huang J."/>
            <person name="Bowman M."/>
            <person name="Iovene M."/>
            <person name="Sanseverino W."/>
            <person name="Cavagnaro P."/>
            <person name="Yildiz M."/>
            <person name="Macko-Podgorni A."/>
            <person name="Moranska E."/>
            <person name="Grzebelus E."/>
            <person name="Grzebelus D."/>
            <person name="Ashrafi H."/>
            <person name="Zheng Z."/>
            <person name="Cheng S."/>
            <person name="Spooner D."/>
            <person name="Van Deynze A."/>
            <person name="Simon P."/>
        </authorList>
    </citation>
    <scope>NUCLEOTIDE SEQUENCE</scope>
    <source>
        <tissue evidence="16">Leaf</tissue>
    </source>
</reference>
<dbReference type="GO" id="GO:0042162">
    <property type="term" value="F:telomeric DNA binding"/>
    <property type="evidence" value="ECO:0007669"/>
    <property type="project" value="TreeGrafter"/>
</dbReference>
<keyword evidence="8 13" id="KW-0460">Magnesium</keyword>
<dbReference type="InterPro" id="IPR049139">
    <property type="entry name" value="TERT_C"/>
</dbReference>
<sequence>MGKKKRVPEVLWRKYGSKASTLRRTISRLVSPNHHPLPLLAADDPPDYRYLLNHCFVVISDNASPSPPPPYISRCVETMLSQHRLDRQQNVLCYDYDKYTHSSPVISLLTSPTWTLLSQRLGDAIMFYLLKSTCIFLPLGRNKYHQVTGFPMTQSVFKCPKRTHDPPVSSKKRKRIDVDSTLMTSNADSLDAHAFSSCFGCARPTYSTPSSPPHAECRSETSVHGTQTTAGAAYTYNGGLSIGECPATATTSMPNKKKHSKASKWQREKRRKLLASDEACDVCPEVKSFSNKDNNGKRSRQYRWQRHQKRRLESSQEASNLSQCPKQNTNGDLLTDPRKVFLLKNLQGCSAFVTCSCCSVFQCMHKVRRSQIDRQSIFYKLENASGFPSKYMLNSLKPNLYDANILFKNIFGVSDANINSQATCCFHSNHSCITGSKCLYHSLLKHLKELIRKAHLCQHGSFLEKHCTIPSFDQYPCEYTSSKGHLSMKNDYAEVKAGVKFVKDWSARESGCVDANSAEKDFGGTAVHFSSSKSYCTKEQVTSFIWAVCRSIVPINLLGTPKAQRSICRNISKLIKLRRFEKFSLKQGMLKLKVSNFPVLSNPHALCYFSGHVEEQKVKTKGCNTADDAAYIMKQRILQSWVLWFFSSLVLPLVQANFYVTESQHGKQDIFYYKHSVWKKIVNVNIACLEGQRYELLNNASVLKIIWNRSFGFSKVRFLPKSTGVRPLANLKASSKFSRSLPLKKSACKIFSSVNSVLHDVHAVLKAIHLKRPERLGYSVFDYNDVHRKLISFLSVLKRGSGIMPRLFIVVADVSKAYESVNQDKLLSVMEDFFSSDKYLLEKFHRVVCTKKSLRVSEHIISGLQDTSAGLRKSMSDVAGPSNCVIVDKEWRKYIKKEELFSTLYEHVKQNVLQIDKRFYLQSVGIPQGSMLSPLLCSIYYGDMENNKLHPYIRKICESEREFFSAEHDSSNVVIWEDASSGCPRYMVLRYIDDFFFVSTSKKLALGFFSRLQRGFPAYNCTMNEGKFGLSFDVGNMLKIQQSRFHVLDDGASYVCWSGLLINCCTLEVQADYTRYLNSHLSSTLTVRWDDKPGHSLETKLFDYLRPKLHPIFYDSNINSAAIVRLNIYQAFVICAMKFHCYVANISVICSLEPRSSIKTIYSALRYMTNLIKKRMNAVHLDSNLHPVLELKNSEVEWLGLTAFIKVLKRKEQRHKVLLSLLKKQLQRSDRPEVSSAMKYAVDDSHSSLIWKIRY</sequence>
<dbReference type="Pfam" id="PF21399">
    <property type="entry name" value="TERT_C"/>
    <property type="match status" value="1"/>
</dbReference>
<evidence type="ECO:0000313" key="16">
    <source>
        <dbReference type="EMBL" id="WOG86924.1"/>
    </source>
</evidence>
<comment type="subcellular location">
    <subcellularLocation>
        <location evidence="13">Nucleus</location>
    </subcellularLocation>
    <subcellularLocation>
        <location evidence="13">Chromosome</location>
        <location evidence="13">Telomere</location>
    </subcellularLocation>
</comment>
<dbReference type="Gene3D" id="1.10.132.70">
    <property type="match status" value="1"/>
</dbReference>
<evidence type="ECO:0000259" key="15">
    <source>
        <dbReference type="PROSITE" id="PS50878"/>
    </source>
</evidence>
<dbReference type="GO" id="GO:0003720">
    <property type="term" value="F:telomerase activity"/>
    <property type="evidence" value="ECO:0007669"/>
    <property type="project" value="InterPro"/>
</dbReference>
<dbReference type="PANTHER" id="PTHR12066">
    <property type="entry name" value="TELOMERASE REVERSE TRANSCRIPTASE"/>
    <property type="match status" value="1"/>
</dbReference>
<evidence type="ECO:0000256" key="1">
    <source>
        <dbReference type="ARBA" id="ARBA00008001"/>
    </source>
</evidence>
<feature type="region of interest" description="Disordered" evidence="14">
    <location>
        <begin position="247"/>
        <end position="268"/>
    </location>
</feature>
<dbReference type="GO" id="GO:0070034">
    <property type="term" value="F:telomerase RNA binding"/>
    <property type="evidence" value="ECO:0007669"/>
    <property type="project" value="TreeGrafter"/>
</dbReference>
<dbReference type="PRINTS" id="PR01365">
    <property type="entry name" value="TELOMERASERT"/>
</dbReference>
<organism evidence="16 17">
    <name type="scientific">Daucus carota subsp. sativus</name>
    <name type="common">Carrot</name>
    <dbReference type="NCBI Taxonomy" id="79200"/>
    <lineage>
        <taxon>Eukaryota</taxon>
        <taxon>Viridiplantae</taxon>
        <taxon>Streptophyta</taxon>
        <taxon>Embryophyta</taxon>
        <taxon>Tracheophyta</taxon>
        <taxon>Spermatophyta</taxon>
        <taxon>Magnoliopsida</taxon>
        <taxon>eudicotyledons</taxon>
        <taxon>Gunneridae</taxon>
        <taxon>Pentapetalae</taxon>
        <taxon>asterids</taxon>
        <taxon>campanulids</taxon>
        <taxon>Apiales</taxon>
        <taxon>Apiaceae</taxon>
        <taxon>Apioideae</taxon>
        <taxon>Scandiceae</taxon>
        <taxon>Daucinae</taxon>
        <taxon>Daucus</taxon>
        <taxon>Daucus sect. Daucus</taxon>
    </lineage>
</organism>
<dbReference type="SMART" id="SM00975">
    <property type="entry name" value="Telomerase_RBD"/>
    <property type="match status" value="1"/>
</dbReference>
<evidence type="ECO:0000256" key="13">
    <source>
        <dbReference type="RuleBase" id="RU365061"/>
    </source>
</evidence>
<evidence type="ECO:0000256" key="8">
    <source>
        <dbReference type="ARBA" id="ARBA00022842"/>
    </source>
</evidence>
<comment type="catalytic activity">
    <reaction evidence="12 13">
        <text>DNA(n) + a 2'-deoxyribonucleoside 5'-triphosphate = DNA(n+1) + diphosphate</text>
        <dbReference type="Rhea" id="RHEA:22508"/>
        <dbReference type="Rhea" id="RHEA-COMP:17339"/>
        <dbReference type="Rhea" id="RHEA-COMP:17340"/>
        <dbReference type="ChEBI" id="CHEBI:33019"/>
        <dbReference type="ChEBI" id="CHEBI:61560"/>
        <dbReference type="ChEBI" id="CHEBI:173112"/>
        <dbReference type="EC" id="2.7.7.49"/>
    </reaction>
</comment>
<dbReference type="PANTHER" id="PTHR12066:SF0">
    <property type="entry name" value="TELOMERASE REVERSE TRANSCRIPTASE"/>
    <property type="match status" value="1"/>
</dbReference>
<evidence type="ECO:0000256" key="9">
    <source>
        <dbReference type="ARBA" id="ARBA00022895"/>
    </source>
</evidence>
<dbReference type="GO" id="GO:0046872">
    <property type="term" value="F:metal ion binding"/>
    <property type="evidence" value="ECO:0007669"/>
    <property type="project" value="UniProtKB-KW"/>
</dbReference>
<evidence type="ECO:0000256" key="7">
    <source>
        <dbReference type="ARBA" id="ARBA00022723"/>
    </source>
</evidence>
<proteinExistence type="inferred from homology"/>
<dbReference type="GO" id="GO:0007004">
    <property type="term" value="P:telomere maintenance via telomerase"/>
    <property type="evidence" value="ECO:0007669"/>
    <property type="project" value="TreeGrafter"/>
</dbReference>
<comment type="similarity">
    <text evidence="1 13">Belongs to the reverse transcriptase family. Telomerase subfamily.</text>
</comment>
<evidence type="ECO:0000256" key="11">
    <source>
        <dbReference type="ARBA" id="ARBA00023242"/>
    </source>
</evidence>
<dbReference type="InterPro" id="IPR003545">
    <property type="entry name" value="Telomerase_RT"/>
</dbReference>
<evidence type="ECO:0000256" key="3">
    <source>
        <dbReference type="ARBA" id="ARBA00016182"/>
    </source>
</evidence>
<dbReference type="CDD" id="cd01648">
    <property type="entry name" value="TERT"/>
    <property type="match status" value="1"/>
</dbReference>
<evidence type="ECO:0000256" key="4">
    <source>
        <dbReference type="ARBA" id="ARBA00022454"/>
    </source>
</evidence>
<name>A0AAF1AKU7_DAUCS</name>
<dbReference type="GO" id="GO:0000781">
    <property type="term" value="C:chromosome, telomeric region"/>
    <property type="evidence" value="ECO:0007669"/>
    <property type="project" value="UniProtKB-SubCell"/>
</dbReference>
<accession>A0AAF1AKU7</accession>
<dbReference type="InterPro" id="IPR000477">
    <property type="entry name" value="RT_dom"/>
</dbReference>
<dbReference type="AlphaFoldDB" id="A0AAF1AKU7"/>
<keyword evidence="10 13" id="KW-0695">RNA-directed DNA polymerase</keyword>
<feature type="compositionally biased region" description="Basic residues" evidence="14">
    <location>
        <begin position="255"/>
        <end position="268"/>
    </location>
</feature>